<gene>
    <name evidence="3" type="ORF">RRU01S_03_01670</name>
</gene>
<evidence type="ECO:0000313" key="4">
    <source>
        <dbReference type="Proteomes" id="UP000028701"/>
    </source>
</evidence>
<accession>A0A081CQQ2</accession>
<name>A0A081CQQ2_9HYPH</name>
<dbReference type="SUPFAM" id="SSF56235">
    <property type="entry name" value="N-terminal nucleophile aminohydrolases (Ntn hydrolases)"/>
    <property type="match status" value="1"/>
</dbReference>
<dbReference type="CDD" id="cd01908">
    <property type="entry name" value="YafJ"/>
    <property type="match status" value="1"/>
</dbReference>
<dbReference type="AlphaFoldDB" id="A0A081CQQ2"/>
<dbReference type="eggNOG" id="COG0121">
    <property type="taxonomic scope" value="Bacteria"/>
</dbReference>
<dbReference type="RefSeq" id="WP_045228586.1">
    <property type="nucleotide sequence ID" value="NZ_BBJU01000003.1"/>
</dbReference>
<dbReference type="InterPro" id="IPR052373">
    <property type="entry name" value="Gamma-glu_amide_hydrolase"/>
</dbReference>
<dbReference type="Pfam" id="PF13230">
    <property type="entry name" value="GATase_4"/>
    <property type="match status" value="1"/>
</dbReference>
<dbReference type="OrthoDB" id="9804310at2"/>
<dbReference type="EMBL" id="BBJU01000003">
    <property type="protein sequence ID" value="GAK68998.1"/>
    <property type="molecule type" value="Genomic_DNA"/>
</dbReference>
<dbReference type="InterPro" id="IPR017932">
    <property type="entry name" value="GATase_2_dom"/>
</dbReference>
<dbReference type="PANTHER" id="PTHR43187:SF1">
    <property type="entry name" value="GLUTAMINE AMIDOTRANSFERASE DUG3-RELATED"/>
    <property type="match status" value="1"/>
</dbReference>
<organism evidence="3 4">
    <name type="scientific">Agrobacterium rubi TR3 = NBRC 13261</name>
    <dbReference type="NCBI Taxonomy" id="1368415"/>
    <lineage>
        <taxon>Bacteria</taxon>
        <taxon>Pseudomonadati</taxon>
        <taxon>Pseudomonadota</taxon>
        <taxon>Alphaproteobacteria</taxon>
        <taxon>Hyphomicrobiales</taxon>
        <taxon>Rhizobiaceae</taxon>
        <taxon>Rhizobium/Agrobacterium group</taxon>
        <taxon>Agrobacterium</taxon>
    </lineage>
</organism>
<dbReference type="Gene3D" id="3.60.20.10">
    <property type="entry name" value="Glutamine Phosphoribosylpyrophosphate, subunit 1, domain 1"/>
    <property type="match status" value="1"/>
</dbReference>
<keyword evidence="1" id="KW-0315">Glutamine amidotransferase</keyword>
<evidence type="ECO:0000256" key="1">
    <source>
        <dbReference type="ARBA" id="ARBA00022962"/>
    </source>
</evidence>
<dbReference type="InterPro" id="IPR026869">
    <property type="entry name" value="EgtC-like"/>
</dbReference>
<comment type="caution">
    <text evidence="3">The sequence shown here is derived from an EMBL/GenBank/DDBJ whole genome shotgun (WGS) entry which is preliminary data.</text>
</comment>
<sequence>MCRFLAYSGAPVWLDSLLIEPESSLITQSMAAREAKTVVNGDGCGIGWYGERGEPGIYRGILPAWSDRNLTSLCHQLRSGMFLAHVRSATTGGVSMANCHPFGFGRHLFMHNGQIGGYEKVKRAIETHIPDEVYCSRAGNGDSEAIFLIAAGFGLDRDPIAALKKTLQTCLDVVERSGLNQPIRFSAIHSDGEKLHAFRWSSDERPPTLYWRNVGLGIAVASEPFGTGAEKWEIIPANTVATVVGTDITFQPFNPVVHSTVRMSA</sequence>
<evidence type="ECO:0000313" key="3">
    <source>
        <dbReference type="EMBL" id="GAK68998.1"/>
    </source>
</evidence>
<evidence type="ECO:0000259" key="2">
    <source>
        <dbReference type="PROSITE" id="PS51278"/>
    </source>
</evidence>
<feature type="domain" description="Glutamine amidotransferase type-2" evidence="2">
    <location>
        <begin position="2"/>
        <end position="265"/>
    </location>
</feature>
<proteinExistence type="predicted"/>
<dbReference type="Proteomes" id="UP000028701">
    <property type="component" value="Unassembled WGS sequence"/>
</dbReference>
<dbReference type="PROSITE" id="PS51278">
    <property type="entry name" value="GATASE_TYPE_2"/>
    <property type="match status" value="1"/>
</dbReference>
<reference evidence="3 4" key="1">
    <citation type="submission" date="2014-08" db="EMBL/GenBank/DDBJ databases">
        <title>Whole genome shotgun sequence of Rhizobium rubi NBRC 13261.</title>
        <authorList>
            <person name="Katano-Makiyama Y."/>
            <person name="Hosoyama A."/>
            <person name="Hashimoto M."/>
            <person name="Hosoyama Y."/>
            <person name="Noguchi M."/>
            <person name="Tsuchikane K."/>
            <person name="Uohara A."/>
            <person name="Ohji S."/>
            <person name="Ichikawa N."/>
            <person name="Kimura A."/>
            <person name="Yamazoe A."/>
            <person name="Fujita N."/>
        </authorList>
    </citation>
    <scope>NUCLEOTIDE SEQUENCE [LARGE SCALE GENOMIC DNA]</scope>
    <source>
        <strain evidence="3 4">NBRC 13261</strain>
    </source>
</reference>
<protein>
    <recommendedName>
        <fullName evidence="2">Glutamine amidotransferase type-2 domain-containing protein</fullName>
    </recommendedName>
</protein>
<dbReference type="InterPro" id="IPR029055">
    <property type="entry name" value="Ntn_hydrolases_N"/>
</dbReference>
<dbReference type="PANTHER" id="PTHR43187">
    <property type="entry name" value="GLUTAMINE AMIDOTRANSFERASE DUG3-RELATED"/>
    <property type="match status" value="1"/>
</dbReference>